<dbReference type="Proteomes" id="UP000256679">
    <property type="component" value="Unassembled WGS sequence"/>
</dbReference>
<sequence length="144" mass="15475">MRRAIRAYCRSNAAELAERLADRSIIYGKGGGYLRASGEQAAAILRAAFEKHFANISGPTAVRLTVDEARGFPSFKGVPEASQTAWLVIVSDSASQSAYGLVQEGGLWIDEQVREAFAKARAMTIACETLLNMERMDGETAGSA</sequence>
<protein>
    <submittedName>
        <fullName evidence="1">Uncharacterized protein</fullName>
    </submittedName>
</protein>
<proteinExistence type="predicted"/>
<evidence type="ECO:0000313" key="2">
    <source>
        <dbReference type="Proteomes" id="UP000256679"/>
    </source>
</evidence>
<dbReference type="AlphaFoldDB" id="A0A3D8PAL4"/>
<gene>
    <name evidence="1" type="ORF">DIE28_09990</name>
</gene>
<name>A0A3D8PAL4_9RHOB</name>
<organism evidence="1 2">
    <name type="scientific">Paracoccus thiocyanatus</name>
    <dbReference type="NCBI Taxonomy" id="34006"/>
    <lineage>
        <taxon>Bacteria</taxon>
        <taxon>Pseudomonadati</taxon>
        <taxon>Pseudomonadota</taxon>
        <taxon>Alphaproteobacteria</taxon>
        <taxon>Rhodobacterales</taxon>
        <taxon>Paracoccaceae</taxon>
        <taxon>Paracoccus</taxon>
    </lineage>
</organism>
<evidence type="ECO:0000313" key="1">
    <source>
        <dbReference type="EMBL" id="RDW13116.1"/>
    </source>
</evidence>
<comment type="caution">
    <text evidence="1">The sequence shown here is derived from an EMBL/GenBank/DDBJ whole genome shotgun (WGS) entry which is preliminary data.</text>
</comment>
<dbReference type="RefSeq" id="WP_115755906.1">
    <property type="nucleotide sequence ID" value="NZ_QFCQ01000049.1"/>
</dbReference>
<reference evidence="1 2" key="1">
    <citation type="submission" date="2018-05" db="EMBL/GenBank/DDBJ databases">
        <title>Whole genome sequencing of Paracoccus thiocyanatus SST.</title>
        <authorList>
            <person name="Ghosh W."/>
            <person name="Rameez M.J."/>
            <person name="Roy C."/>
        </authorList>
    </citation>
    <scope>NUCLEOTIDE SEQUENCE [LARGE SCALE GENOMIC DNA]</scope>
    <source>
        <strain evidence="1 2">SST</strain>
    </source>
</reference>
<accession>A0A3D8PAL4</accession>
<keyword evidence="2" id="KW-1185">Reference proteome</keyword>
<dbReference type="EMBL" id="QFCQ01000049">
    <property type="protein sequence ID" value="RDW13116.1"/>
    <property type="molecule type" value="Genomic_DNA"/>
</dbReference>